<accession>A0A8S3ICQ3</accession>
<evidence type="ECO:0000256" key="1">
    <source>
        <dbReference type="SAM" id="MobiDB-lite"/>
    </source>
</evidence>
<name>A0A8S3ICQ3_9BILA</name>
<feature type="region of interest" description="Disordered" evidence="1">
    <location>
        <begin position="1"/>
        <end position="24"/>
    </location>
</feature>
<reference evidence="2" key="1">
    <citation type="submission" date="2021-02" db="EMBL/GenBank/DDBJ databases">
        <authorList>
            <person name="Nowell W R."/>
        </authorList>
    </citation>
    <scope>NUCLEOTIDE SEQUENCE</scope>
</reference>
<protein>
    <submittedName>
        <fullName evidence="2">Uncharacterized protein</fullName>
    </submittedName>
</protein>
<sequence>MPPKGTKSPRAKSPKSAKPGGGSTWETLLGTMSINQDNWMTFVCFLTPDFSVNQIYVDLIEKAMQVGIRRQFDFISKRDFLEA</sequence>
<comment type="caution">
    <text evidence="2">The sequence shown here is derived from an EMBL/GenBank/DDBJ whole genome shotgun (WGS) entry which is preliminary data.</text>
</comment>
<evidence type="ECO:0000313" key="2">
    <source>
        <dbReference type="EMBL" id="CAF5198236.1"/>
    </source>
</evidence>
<feature type="non-terminal residue" evidence="2">
    <location>
        <position position="1"/>
    </location>
</feature>
<dbReference type="AlphaFoldDB" id="A0A8S3ICQ3"/>
<organism evidence="2 3">
    <name type="scientific">Rotaria magnacalcarata</name>
    <dbReference type="NCBI Taxonomy" id="392030"/>
    <lineage>
        <taxon>Eukaryota</taxon>
        <taxon>Metazoa</taxon>
        <taxon>Spiralia</taxon>
        <taxon>Gnathifera</taxon>
        <taxon>Rotifera</taxon>
        <taxon>Eurotatoria</taxon>
        <taxon>Bdelloidea</taxon>
        <taxon>Philodinida</taxon>
        <taxon>Philodinidae</taxon>
        <taxon>Rotaria</taxon>
    </lineage>
</organism>
<dbReference type="Proteomes" id="UP000676336">
    <property type="component" value="Unassembled WGS sequence"/>
</dbReference>
<dbReference type="EMBL" id="CAJOBI010330817">
    <property type="protein sequence ID" value="CAF5198236.1"/>
    <property type="molecule type" value="Genomic_DNA"/>
</dbReference>
<evidence type="ECO:0000313" key="3">
    <source>
        <dbReference type="Proteomes" id="UP000676336"/>
    </source>
</evidence>
<gene>
    <name evidence="2" type="ORF">SMN809_LOCUS74744</name>
</gene>
<proteinExistence type="predicted"/>